<dbReference type="Gene3D" id="3.90.1720.10">
    <property type="entry name" value="endopeptidase domain like (from Nostoc punctiforme)"/>
    <property type="match status" value="1"/>
</dbReference>
<evidence type="ECO:0000256" key="3">
    <source>
        <dbReference type="ARBA" id="ARBA00022801"/>
    </source>
</evidence>
<evidence type="ECO:0000259" key="5">
    <source>
        <dbReference type="PROSITE" id="PS51935"/>
    </source>
</evidence>
<sequence length="288" mass="31180">MTDRRTHWSNGTVAHSSLMGSVAAERFTDGQLHWVTCPPVAALRAAPFGERDRELLWGQGFNVLACEQGWAFGYAVHDGYTGYVEARMLTPVDDPATHRVCARQTVALASPDFKATKADLVPLSLGSEVVLTATTDKWATINGAPHDLYVPLAHLTPIDTKDPDQVTVAERLLGTPYVWGGNSAFGIDCSGLVQIACHACGIPCPGDSDQQRAQLGETLHPDTPPQRGDLLFWKGHVGWVSDPDTLLHANAHSMSVAYEPLHAAIQRIADQGDPVLRHARLTLGRKDV</sequence>
<dbReference type="PROSITE" id="PS51935">
    <property type="entry name" value="NLPC_P60"/>
    <property type="match status" value="1"/>
</dbReference>
<keyword evidence="7" id="KW-1185">Reference proteome</keyword>
<dbReference type="PANTHER" id="PTHR47359:SF3">
    <property type="entry name" value="NLP_P60 DOMAIN-CONTAINING PROTEIN-RELATED"/>
    <property type="match status" value="1"/>
</dbReference>
<accession>A0ABQ1KF82</accession>
<evidence type="ECO:0000256" key="2">
    <source>
        <dbReference type="ARBA" id="ARBA00022670"/>
    </source>
</evidence>
<evidence type="ECO:0000256" key="1">
    <source>
        <dbReference type="ARBA" id="ARBA00007074"/>
    </source>
</evidence>
<dbReference type="Proteomes" id="UP000645462">
    <property type="component" value="Unassembled WGS sequence"/>
</dbReference>
<reference evidence="7" key="1">
    <citation type="journal article" date="2019" name="Int. J. Syst. Evol. Microbiol.">
        <title>The Global Catalogue of Microorganisms (GCM) 10K type strain sequencing project: providing services to taxonomists for standard genome sequencing and annotation.</title>
        <authorList>
            <consortium name="The Broad Institute Genomics Platform"/>
            <consortium name="The Broad Institute Genome Sequencing Center for Infectious Disease"/>
            <person name="Wu L."/>
            <person name="Ma J."/>
        </authorList>
    </citation>
    <scope>NUCLEOTIDE SEQUENCE [LARGE SCALE GENOMIC DNA]</scope>
    <source>
        <strain evidence="7">CGMCC 1.12478</strain>
    </source>
</reference>
<evidence type="ECO:0000313" key="6">
    <source>
        <dbReference type="EMBL" id="GGB94350.1"/>
    </source>
</evidence>
<dbReference type="RefSeq" id="WP_229747659.1">
    <property type="nucleotide sequence ID" value="NZ_BMFC01000001.1"/>
</dbReference>
<keyword evidence="4" id="KW-0788">Thiol protease</keyword>
<dbReference type="InterPro" id="IPR038765">
    <property type="entry name" value="Papain-like_cys_pep_sf"/>
</dbReference>
<comment type="caution">
    <text evidence="6">The sequence shown here is derived from an EMBL/GenBank/DDBJ whole genome shotgun (WGS) entry which is preliminary data.</text>
</comment>
<protein>
    <recommendedName>
        <fullName evidence="5">NlpC/P60 domain-containing protein</fullName>
    </recommendedName>
</protein>
<dbReference type="PANTHER" id="PTHR47359">
    <property type="entry name" value="PEPTIDOGLYCAN DL-ENDOPEPTIDASE CWLO"/>
    <property type="match status" value="1"/>
</dbReference>
<evidence type="ECO:0000313" key="7">
    <source>
        <dbReference type="Proteomes" id="UP000645462"/>
    </source>
</evidence>
<dbReference type="SUPFAM" id="SSF54001">
    <property type="entry name" value="Cysteine proteinases"/>
    <property type="match status" value="1"/>
</dbReference>
<organism evidence="6 7">
    <name type="scientific">Marivita lacus</name>
    <dbReference type="NCBI Taxonomy" id="1323742"/>
    <lineage>
        <taxon>Bacteria</taxon>
        <taxon>Pseudomonadati</taxon>
        <taxon>Pseudomonadota</taxon>
        <taxon>Alphaproteobacteria</taxon>
        <taxon>Rhodobacterales</taxon>
        <taxon>Roseobacteraceae</taxon>
        <taxon>Marivita</taxon>
    </lineage>
</organism>
<dbReference type="Pfam" id="PF00877">
    <property type="entry name" value="NLPC_P60"/>
    <property type="match status" value="1"/>
</dbReference>
<feature type="domain" description="NlpC/P60" evidence="5">
    <location>
        <begin position="159"/>
        <end position="282"/>
    </location>
</feature>
<keyword evidence="2" id="KW-0645">Protease</keyword>
<dbReference type="EMBL" id="BMFC01000001">
    <property type="protein sequence ID" value="GGB94350.1"/>
    <property type="molecule type" value="Genomic_DNA"/>
</dbReference>
<keyword evidence="3" id="KW-0378">Hydrolase</keyword>
<gene>
    <name evidence="6" type="ORF">GCM10011363_08750</name>
</gene>
<proteinExistence type="inferred from homology"/>
<evidence type="ECO:0000256" key="4">
    <source>
        <dbReference type="ARBA" id="ARBA00022807"/>
    </source>
</evidence>
<dbReference type="InterPro" id="IPR041382">
    <property type="entry name" value="SH3_16"/>
</dbReference>
<dbReference type="InterPro" id="IPR051794">
    <property type="entry name" value="PG_Endopeptidase_C40"/>
</dbReference>
<dbReference type="Pfam" id="PF18348">
    <property type="entry name" value="SH3_16"/>
    <property type="match status" value="1"/>
</dbReference>
<name>A0ABQ1KF82_9RHOB</name>
<comment type="similarity">
    <text evidence="1">Belongs to the peptidase C40 family.</text>
</comment>
<dbReference type="InterPro" id="IPR000064">
    <property type="entry name" value="NLP_P60_dom"/>
</dbReference>